<dbReference type="EMBL" id="JATAAI010000004">
    <property type="protein sequence ID" value="KAK1746656.1"/>
    <property type="molecule type" value="Genomic_DNA"/>
</dbReference>
<protein>
    <submittedName>
        <fullName evidence="4">Retinol dehydrogenase-related protein</fullName>
    </submittedName>
</protein>
<reference evidence="4" key="1">
    <citation type="submission" date="2023-06" db="EMBL/GenBank/DDBJ databases">
        <title>Survivors Of The Sea: Transcriptome response of Skeletonema marinoi to long-term dormancy.</title>
        <authorList>
            <person name="Pinder M.I.M."/>
            <person name="Kourtchenko O."/>
            <person name="Robertson E.K."/>
            <person name="Larsson T."/>
            <person name="Maumus F."/>
            <person name="Osuna-Cruz C.M."/>
            <person name="Vancaester E."/>
            <person name="Stenow R."/>
            <person name="Vandepoele K."/>
            <person name="Ploug H."/>
            <person name="Bruchert V."/>
            <person name="Godhe A."/>
            <person name="Topel M."/>
        </authorList>
    </citation>
    <scope>NUCLEOTIDE SEQUENCE</scope>
    <source>
        <strain evidence="4">R05AC</strain>
    </source>
</reference>
<dbReference type="InterPro" id="IPR036291">
    <property type="entry name" value="NAD(P)-bd_dom_sf"/>
</dbReference>
<dbReference type="PANTHER" id="PTHR24320">
    <property type="entry name" value="RETINOL DEHYDROGENASE"/>
    <property type="match status" value="1"/>
</dbReference>
<dbReference type="PRINTS" id="PR00080">
    <property type="entry name" value="SDRFAMILY"/>
</dbReference>
<evidence type="ECO:0000313" key="4">
    <source>
        <dbReference type="EMBL" id="KAK1746656.1"/>
    </source>
</evidence>
<proteinExistence type="inferred from homology"/>
<sequence>MRYRTNATKLLLVCCILPFYTALALSMHRSRRVLISGGTDGIGRHTAQRLANDGFEILIHGRKSRTESAVISLIKDLESRGASRVAYIQADLRDLKEVEKFAESVKAELQSWEQLEDASSIPSLDILINNAGVFDPEPRFSAQGYDSTMAINVLAPFALTRKLLPCLVRGNEARIITTSSISQSRVLPDVDQLFAKKVGKKDFDVQPLPYSGHSFYSHSKLGDLLFTKQLANVLSKYQIDHNTSADNPQKLLENMRRIQCLTMDPGTVNTKMLLAGWGPCGIPVSKANNTYKLATGEEYAWGNVDNGSYHFGWGESRDANDKPKLNEFWSKLSSCTGHDYDDLSDCF</sequence>
<evidence type="ECO:0000256" key="1">
    <source>
        <dbReference type="ARBA" id="ARBA00006484"/>
    </source>
</evidence>
<gene>
    <name evidence="4" type="ORF">QTG54_003263</name>
</gene>
<evidence type="ECO:0000313" key="5">
    <source>
        <dbReference type="Proteomes" id="UP001224775"/>
    </source>
</evidence>
<comment type="caution">
    <text evidence="4">The sequence shown here is derived from an EMBL/GenBank/DDBJ whole genome shotgun (WGS) entry which is preliminary data.</text>
</comment>
<keyword evidence="2" id="KW-0560">Oxidoreductase</keyword>
<dbReference type="SUPFAM" id="SSF51735">
    <property type="entry name" value="NAD(P)-binding Rossmann-fold domains"/>
    <property type="match status" value="1"/>
</dbReference>
<keyword evidence="5" id="KW-1185">Reference proteome</keyword>
<dbReference type="Gene3D" id="3.40.50.720">
    <property type="entry name" value="NAD(P)-binding Rossmann-like Domain"/>
    <property type="match status" value="1"/>
</dbReference>
<dbReference type="AlphaFoldDB" id="A0AAD8YK92"/>
<dbReference type="PANTHER" id="PTHR24320:SF148">
    <property type="entry name" value="NAD(P)-BINDING ROSSMANN-FOLD SUPERFAMILY PROTEIN"/>
    <property type="match status" value="1"/>
</dbReference>
<dbReference type="InterPro" id="IPR002347">
    <property type="entry name" value="SDR_fam"/>
</dbReference>
<dbReference type="Pfam" id="PF00106">
    <property type="entry name" value="adh_short"/>
    <property type="match status" value="1"/>
</dbReference>
<organism evidence="4 5">
    <name type="scientific">Skeletonema marinoi</name>
    <dbReference type="NCBI Taxonomy" id="267567"/>
    <lineage>
        <taxon>Eukaryota</taxon>
        <taxon>Sar</taxon>
        <taxon>Stramenopiles</taxon>
        <taxon>Ochrophyta</taxon>
        <taxon>Bacillariophyta</taxon>
        <taxon>Coscinodiscophyceae</taxon>
        <taxon>Thalassiosirophycidae</taxon>
        <taxon>Thalassiosirales</taxon>
        <taxon>Skeletonemataceae</taxon>
        <taxon>Skeletonema</taxon>
        <taxon>Skeletonema marinoi-dohrnii complex</taxon>
    </lineage>
</organism>
<dbReference type="GO" id="GO:0016491">
    <property type="term" value="F:oxidoreductase activity"/>
    <property type="evidence" value="ECO:0007669"/>
    <property type="project" value="UniProtKB-KW"/>
</dbReference>
<evidence type="ECO:0000256" key="3">
    <source>
        <dbReference type="RuleBase" id="RU000363"/>
    </source>
</evidence>
<evidence type="ECO:0000256" key="2">
    <source>
        <dbReference type="ARBA" id="ARBA00023002"/>
    </source>
</evidence>
<accession>A0AAD8YK92</accession>
<name>A0AAD8YK92_9STRA</name>
<dbReference type="Proteomes" id="UP001224775">
    <property type="component" value="Unassembled WGS sequence"/>
</dbReference>
<dbReference type="PRINTS" id="PR00081">
    <property type="entry name" value="GDHRDH"/>
</dbReference>
<comment type="similarity">
    <text evidence="1 3">Belongs to the short-chain dehydrogenases/reductases (SDR) family.</text>
</comment>